<feature type="compositionally biased region" description="Low complexity" evidence="1">
    <location>
        <begin position="80"/>
        <end position="90"/>
    </location>
</feature>
<feature type="domain" description="SseB protein N-terminal" evidence="2">
    <location>
        <begin position="287"/>
        <end position="390"/>
    </location>
</feature>
<dbReference type="Pfam" id="PF07179">
    <property type="entry name" value="SseB"/>
    <property type="match status" value="1"/>
</dbReference>
<evidence type="ECO:0000256" key="1">
    <source>
        <dbReference type="SAM" id="MobiDB-lite"/>
    </source>
</evidence>
<protein>
    <submittedName>
        <fullName evidence="3">SseB family protein</fullName>
    </submittedName>
</protein>
<feature type="region of interest" description="Disordered" evidence="1">
    <location>
        <begin position="1"/>
        <end position="92"/>
    </location>
</feature>
<name>A0ABX1KAV2_9MICO</name>
<evidence type="ECO:0000313" key="3">
    <source>
        <dbReference type="EMBL" id="NLP84152.1"/>
    </source>
</evidence>
<comment type="caution">
    <text evidence="3">The sequence shown here is derived from an EMBL/GenBank/DDBJ whole genome shotgun (WGS) entry which is preliminary data.</text>
</comment>
<dbReference type="InterPro" id="IPR009839">
    <property type="entry name" value="SseB_N"/>
</dbReference>
<feature type="compositionally biased region" description="Low complexity" evidence="1">
    <location>
        <begin position="109"/>
        <end position="118"/>
    </location>
</feature>
<feature type="region of interest" description="Disordered" evidence="1">
    <location>
        <begin position="109"/>
        <end position="144"/>
    </location>
</feature>
<evidence type="ECO:0000313" key="4">
    <source>
        <dbReference type="Proteomes" id="UP001429745"/>
    </source>
</evidence>
<organism evidence="3 4">
    <name type="scientific">Microbacterium salsuginis</name>
    <dbReference type="NCBI Taxonomy" id="2722803"/>
    <lineage>
        <taxon>Bacteria</taxon>
        <taxon>Bacillati</taxon>
        <taxon>Actinomycetota</taxon>
        <taxon>Actinomycetes</taxon>
        <taxon>Micrococcales</taxon>
        <taxon>Microbacteriaceae</taxon>
        <taxon>Microbacterium</taxon>
    </lineage>
</organism>
<accession>A0ABX1KAV2</accession>
<dbReference type="Proteomes" id="UP001429745">
    <property type="component" value="Unassembled WGS sequence"/>
</dbReference>
<feature type="compositionally biased region" description="Low complexity" evidence="1">
    <location>
        <begin position="55"/>
        <end position="70"/>
    </location>
</feature>
<dbReference type="RefSeq" id="WP_168912614.1">
    <property type="nucleotide sequence ID" value="NZ_JABACI010000002.1"/>
</dbReference>
<feature type="compositionally biased region" description="Low complexity" evidence="1">
    <location>
        <begin position="34"/>
        <end position="45"/>
    </location>
</feature>
<keyword evidence="4" id="KW-1185">Reference proteome</keyword>
<proteinExistence type="predicted"/>
<gene>
    <name evidence="3" type="ORF">HF576_09835</name>
</gene>
<dbReference type="EMBL" id="JABACI010000002">
    <property type="protein sequence ID" value="NLP84152.1"/>
    <property type="molecule type" value="Genomic_DNA"/>
</dbReference>
<sequence>MALFSRRPKKPAERRPGEEAAVPAAPSGEPGVTSADESAAGASGEPRSGDVSDLAAAEAQTAATSGTEATDAAAGPTRPEAPADAPAADEGGVGTVSISVSAFGGLGAATPAAPGAPKEAPRPRGNARAETRVAPPSSETIPGLRDNVLLRDALARVPDGAPAQMVLDVARQLLQGHVFLRVKGDARALLAEGKNLPLAVVNAGERTFALGYSSGTALQASLRADGDADTSAMGQPVLSVLRHVLNGSYDGLILDHASAPARAVLPRELLQKIVEQADPQLTVKTLLAGERTPQTSAEIAQALTRVPLWVAVGTAAGGKPGLAEGRQADGSRYLELYSHPLEVAVVGRGDNAAPITAAQLAKALAADSGLTGVVVDPAGPWVRLTRDELAPVLALAS</sequence>
<reference evidence="3 4" key="1">
    <citation type="submission" date="2020-04" db="EMBL/GenBank/DDBJ databases">
        <title>CFH 90308 Microbacterium sp.</title>
        <authorList>
            <person name="Nie G."/>
            <person name="Ming H."/>
            <person name="Xia T."/>
        </authorList>
    </citation>
    <scope>NUCLEOTIDE SEQUENCE [LARGE SCALE GENOMIC DNA]</scope>
    <source>
        <strain evidence="3 4">CFH 90308</strain>
    </source>
</reference>
<evidence type="ECO:0000259" key="2">
    <source>
        <dbReference type="Pfam" id="PF07179"/>
    </source>
</evidence>
<feature type="compositionally biased region" description="Basic and acidic residues" evidence="1">
    <location>
        <begin position="119"/>
        <end position="131"/>
    </location>
</feature>